<reference evidence="2" key="1">
    <citation type="journal article" date="2022" name="Mol. Ecol. Resour.">
        <title>The genomes of chicory, endive, great burdock and yacon provide insights into Asteraceae palaeo-polyploidization history and plant inulin production.</title>
        <authorList>
            <person name="Fan W."/>
            <person name="Wang S."/>
            <person name="Wang H."/>
            <person name="Wang A."/>
            <person name="Jiang F."/>
            <person name="Liu H."/>
            <person name="Zhao H."/>
            <person name="Xu D."/>
            <person name="Zhang Y."/>
        </authorList>
    </citation>
    <scope>NUCLEOTIDE SEQUENCE [LARGE SCALE GENOMIC DNA]</scope>
    <source>
        <strain evidence="2">cv. Niubang</strain>
    </source>
</reference>
<comment type="caution">
    <text evidence="1">The sequence shown here is derived from an EMBL/GenBank/DDBJ whole genome shotgun (WGS) entry which is preliminary data.</text>
</comment>
<evidence type="ECO:0000313" key="2">
    <source>
        <dbReference type="Proteomes" id="UP001055879"/>
    </source>
</evidence>
<keyword evidence="2" id="KW-1185">Reference proteome</keyword>
<reference evidence="1 2" key="2">
    <citation type="journal article" date="2022" name="Mol. Ecol. Resour.">
        <title>The genomes of chicory, endive, great burdock and yacon provide insights into Asteraceae paleo-polyploidization history and plant inulin production.</title>
        <authorList>
            <person name="Fan W."/>
            <person name="Wang S."/>
            <person name="Wang H."/>
            <person name="Wang A."/>
            <person name="Jiang F."/>
            <person name="Liu H."/>
            <person name="Zhao H."/>
            <person name="Xu D."/>
            <person name="Zhang Y."/>
        </authorList>
    </citation>
    <scope>NUCLEOTIDE SEQUENCE [LARGE SCALE GENOMIC DNA]</scope>
    <source>
        <strain evidence="2">cv. Niubang</strain>
    </source>
</reference>
<dbReference type="EMBL" id="CM042047">
    <property type="protein sequence ID" value="KAI3770154.1"/>
    <property type="molecule type" value="Genomic_DNA"/>
</dbReference>
<gene>
    <name evidence="1" type="ORF">L6452_01277</name>
</gene>
<dbReference type="Proteomes" id="UP001055879">
    <property type="component" value="Linkage Group LG01"/>
</dbReference>
<proteinExistence type="predicted"/>
<sequence length="161" mass="17617">MIQINTKVPEQAGPSLSSCSSHHDLDDLPRLSLDSDKPGIVRNRKCRIEGSVDCVDDGGVAQNDFKRSPERGDALVNYSDGEDDDRVSLMSMPSETNDVSAMKVELLLSREEQTEEDHGGGGRRSAWELEDRWSPSATASASCLCRITNLGIKQLKLTLTP</sequence>
<protein>
    <submittedName>
        <fullName evidence="1">Uncharacterized protein</fullName>
    </submittedName>
</protein>
<evidence type="ECO:0000313" key="1">
    <source>
        <dbReference type="EMBL" id="KAI3770154.1"/>
    </source>
</evidence>
<name>A0ACB9FFN8_ARCLA</name>
<accession>A0ACB9FFN8</accession>
<organism evidence="1 2">
    <name type="scientific">Arctium lappa</name>
    <name type="common">Greater burdock</name>
    <name type="synonym">Lappa major</name>
    <dbReference type="NCBI Taxonomy" id="4217"/>
    <lineage>
        <taxon>Eukaryota</taxon>
        <taxon>Viridiplantae</taxon>
        <taxon>Streptophyta</taxon>
        <taxon>Embryophyta</taxon>
        <taxon>Tracheophyta</taxon>
        <taxon>Spermatophyta</taxon>
        <taxon>Magnoliopsida</taxon>
        <taxon>eudicotyledons</taxon>
        <taxon>Gunneridae</taxon>
        <taxon>Pentapetalae</taxon>
        <taxon>asterids</taxon>
        <taxon>campanulids</taxon>
        <taxon>Asterales</taxon>
        <taxon>Asteraceae</taxon>
        <taxon>Carduoideae</taxon>
        <taxon>Cardueae</taxon>
        <taxon>Arctiinae</taxon>
        <taxon>Arctium</taxon>
    </lineage>
</organism>